<evidence type="ECO:0000313" key="4">
    <source>
        <dbReference type="Proteomes" id="UP000238196"/>
    </source>
</evidence>
<dbReference type="AlphaFoldDB" id="A0A2S5KLQ2"/>
<feature type="domain" description="DUF2846" evidence="2">
    <location>
        <begin position="40"/>
        <end position="125"/>
    </location>
</feature>
<dbReference type="Pfam" id="PF11008">
    <property type="entry name" value="DUF2846"/>
    <property type="match status" value="1"/>
</dbReference>
<dbReference type="PIRSF" id="PIRSF012335">
    <property type="entry name" value="UCP012335"/>
    <property type="match status" value="1"/>
</dbReference>
<evidence type="ECO:0000256" key="1">
    <source>
        <dbReference type="SAM" id="SignalP"/>
    </source>
</evidence>
<keyword evidence="1" id="KW-0732">Signal</keyword>
<protein>
    <recommendedName>
        <fullName evidence="2">DUF2846 domain-containing protein</fullName>
    </recommendedName>
</protein>
<gene>
    <name evidence="3" type="ORF">C4K68_19930</name>
</gene>
<dbReference type="PROSITE" id="PS51257">
    <property type="entry name" value="PROKAR_LIPOPROTEIN"/>
    <property type="match status" value="1"/>
</dbReference>
<dbReference type="OrthoDB" id="7375569at2"/>
<organism evidence="3 4">
    <name type="scientific">Proteobacteria bacterium 228</name>
    <dbReference type="NCBI Taxonomy" id="2083153"/>
    <lineage>
        <taxon>Bacteria</taxon>
        <taxon>Pseudomonadati</taxon>
        <taxon>Pseudomonadota</taxon>
    </lineage>
</organism>
<evidence type="ECO:0000313" key="3">
    <source>
        <dbReference type="EMBL" id="PPC75575.1"/>
    </source>
</evidence>
<dbReference type="InterPro" id="IPR016596">
    <property type="entry name" value="UCP012335"/>
</dbReference>
<dbReference type="Proteomes" id="UP000238196">
    <property type="component" value="Unassembled WGS sequence"/>
</dbReference>
<feature type="chain" id="PRO_5015453622" description="DUF2846 domain-containing protein" evidence="1">
    <location>
        <begin position="25"/>
        <end position="152"/>
    </location>
</feature>
<dbReference type="EMBL" id="PRLP01000084">
    <property type="protein sequence ID" value="PPC75575.1"/>
    <property type="molecule type" value="Genomic_DNA"/>
</dbReference>
<evidence type="ECO:0000259" key="2">
    <source>
        <dbReference type="Pfam" id="PF11008"/>
    </source>
</evidence>
<accession>A0A2S5KLQ2</accession>
<name>A0A2S5KLQ2_9PROT</name>
<comment type="caution">
    <text evidence="3">The sequence shown here is derived from an EMBL/GenBank/DDBJ whole genome shotgun (WGS) entry which is preliminary data.</text>
</comment>
<sequence length="152" mass="16462">MFRKSIAAVALVTLVTGCASVPMANKEEDGKFKSFPQPDAGNAGIYVYRNSMFGSALKKDIWIDDKCVGESASGIYFYLQVKGDETHKISTESEFSANDLLLKTDAGKNYYVKQYIKPGLLVGGANLKQVDEPEAQAAIAKLQLAQPGKCSK</sequence>
<reference evidence="3 4" key="1">
    <citation type="submission" date="2018-02" db="EMBL/GenBank/DDBJ databases">
        <title>novel marine gammaproteobacteria from coastal saline agro ecosystem.</title>
        <authorList>
            <person name="Krishnan R."/>
            <person name="Ramesh Kumar N."/>
        </authorList>
    </citation>
    <scope>NUCLEOTIDE SEQUENCE [LARGE SCALE GENOMIC DNA]</scope>
    <source>
        <strain evidence="3 4">228</strain>
    </source>
</reference>
<feature type="signal peptide" evidence="1">
    <location>
        <begin position="1"/>
        <end position="24"/>
    </location>
</feature>
<dbReference type="InterPro" id="IPR022548">
    <property type="entry name" value="DUF2846"/>
</dbReference>
<proteinExistence type="predicted"/>